<feature type="signal peptide" evidence="1">
    <location>
        <begin position="1"/>
        <end position="22"/>
    </location>
</feature>
<proteinExistence type="predicted"/>
<accession>A0A4D5RC23</accession>
<keyword evidence="1" id="KW-0732">Signal</keyword>
<sequence>MPCTLEQALVCLLSFRCGFAHARLCQVSVRVQRGENTKNDERRIGRCFRHRDFEGCGGQARALPRRGFFAPIVLSLRYVEGRGGNAQNYFRVVFFSRRCAVTIKHLDWFVGLSLVQNADSVIGVQSMVGV</sequence>
<organism evidence="2">
    <name type="scientific">Ixodes scapularis</name>
    <name type="common">Black-legged tick</name>
    <name type="synonym">Deer tick</name>
    <dbReference type="NCBI Taxonomy" id="6945"/>
    <lineage>
        <taxon>Eukaryota</taxon>
        <taxon>Metazoa</taxon>
        <taxon>Ecdysozoa</taxon>
        <taxon>Arthropoda</taxon>
        <taxon>Chelicerata</taxon>
        <taxon>Arachnida</taxon>
        <taxon>Acari</taxon>
        <taxon>Parasitiformes</taxon>
        <taxon>Ixodida</taxon>
        <taxon>Ixodoidea</taxon>
        <taxon>Ixodidae</taxon>
        <taxon>Ixodinae</taxon>
        <taxon>Ixodes</taxon>
    </lineage>
</organism>
<feature type="chain" id="PRO_5020025981" evidence="1">
    <location>
        <begin position="23"/>
        <end position="130"/>
    </location>
</feature>
<evidence type="ECO:0000313" key="2">
    <source>
        <dbReference type="EMBL" id="MOY34628.1"/>
    </source>
</evidence>
<protein>
    <submittedName>
        <fullName evidence="2">Putative secreted protein</fullName>
    </submittedName>
</protein>
<name>A0A4D5RC23_IXOSC</name>
<dbReference type="EMBL" id="GHJT01000657">
    <property type="protein sequence ID" value="MOY34628.1"/>
    <property type="molecule type" value="Transcribed_RNA"/>
</dbReference>
<reference evidence="2" key="1">
    <citation type="submission" date="2019-04" db="EMBL/GenBank/DDBJ databases">
        <title>An insight into the mialome of Ixodes scapularis.</title>
        <authorList>
            <person name="Ribeiro J.M."/>
            <person name="Mather T.N."/>
            <person name="Karim S."/>
        </authorList>
    </citation>
    <scope>NUCLEOTIDE SEQUENCE</scope>
</reference>
<dbReference type="AlphaFoldDB" id="A0A4D5RC23"/>
<evidence type="ECO:0000256" key="1">
    <source>
        <dbReference type="SAM" id="SignalP"/>
    </source>
</evidence>